<reference evidence="1 2" key="1">
    <citation type="journal article" date="2011" name="BMC Genomics">
        <title>Insight into cross-talk between intra-amoebal pathogens.</title>
        <authorList>
            <person name="Gimenez G."/>
            <person name="Bertelli C."/>
            <person name="Moliner C."/>
            <person name="Robert C."/>
            <person name="Raoult D."/>
            <person name="Fournier P.E."/>
            <person name="Greub G."/>
        </authorList>
    </citation>
    <scope>NUCLEOTIDE SEQUENCE [LARGE SCALE GENOMIC DNA]</scope>
    <source>
        <strain evidence="1 2">LLAP12</strain>
    </source>
</reference>
<dbReference type="AlphaFoldDB" id="G9ETE2"/>
<organism evidence="1 2">
    <name type="scientific">Legionella drancourtii LLAP12</name>
    <dbReference type="NCBI Taxonomy" id="658187"/>
    <lineage>
        <taxon>Bacteria</taxon>
        <taxon>Pseudomonadati</taxon>
        <taxon>Pseudomonadota</taxon>
        <taxon>Gammaproteobacteria</taxon>
        <taxon>Legionellales</taxon>
        <taxon>Legionellaceae</taxon>
        <taxon>Legionella</taxon>
    </lineage>
</organism>
<dbReference type="EMBL" id="JH413847">
    <property type="protein sequence ID" value="EHL29609.1"/>
    <property type="molecule type" value="Genomic_DNA"/>
</dbReference>
<evidence type="ECO:0000313" key="2">
    <source>
        <dbReference type="Proteomes" id="UP000002770"/>
    </source>
</evidence>
<dbReference type="STRING" id="658187.LDG_8574"/>
<protein>
    <submittedName>
        <fullName evidence="1">Uncharacterized protein</fullName>
    </submittedName>
</protein>
<dbReference type="RefSeq" id="WP_006872446.1">
    <property type="nucleotide sequence ID" value="NZ_JH413847.1"/>
</dbReference>
<dbReference type="Proteomes" id="UP000002770">
    <property type="component" value="Unassembled WGS sequence"/>
</dbReference>
<proteinExistence type="predicted"/>
<name>G9ETE2_9GAMM</name>
<sequence length="41" mass="5015">MHSLWGRPDAEKQQRRFTALDFFALFADRDFHEKYRIGDEL</sequence>
<evidence type="ECO:0000313" key="1">
    <source>
        <dbReference type="EMBL" id="EHL29609.1"/>
    </source>
</evidence>
<dbReference type="InParanoid" id="G9ETE2"/>
<dbReference type="HOGENOM" id="CLU_3272146_0_0_6"/>
<keyword evidence="2" id="KW-1185">Reference proteome</keyword>
<gene>
    <name evidence="1" type="ORF">LDG_8574</name>
</gene>
<accession>G9ETE2</accession>